<protein>
    <submittedName>
        <fullName evidence="2">Transmembrane protein, putative</fullName>
    </submittedName>
</protein>
<evidence type="ECO:0000313" key="3">
    <source>
        <dbReference type="Proteomes" id="UP000009168"/>
    </source>
</evidence>
<keyword evidence="1 2" id="KW-0812">Transmembrane</keyword>
<feature type="transmembrane region" description="Helical" evidence="1">
    <location>
        <begin position="108"/>
        <end position="128"/>
    </location>
</feature>
<name>X1W3X2_TETTS</name>
<dbReference type="Proteomes" id="UP000009168">
    <property type="component" value="Unassembled WGS sequence"/>
</dbReference>
<sequence>MGPKSIQVSINSIQQMSSLSKIQKRKKHIPCFSFHMFHQNKIGHSYSYSDQNKMDIYIQGTQSFYRQSNLSIPSYINQHYLFDQKKQKLYLVLSEQLSKSSTSSTFKYFFVCLIVIFRLLSIFLLYNFSKINKQIQTQ</sequence>
<dbReference type="KEGG" id="tet:TTHERM_00198319"/>
<proteinExistence type="predicted"/>
<evidence type="ECO:0000313" key="2">
    <source>
        <dbReference type="EMBL" id="EDK32061.1"/>
    </source>
</evidence>
<dbReference type="EMBL" id="GG662857">
    <property type="protein sequence ID" value="EDK32061.1"/>
    <property type="molecule type" value="Genomic_DNA"/>
</dbReference>
<accession>X1W3X2</accession>
<keyword evidence="3" id="KW-1185">Reference proteome</keyword>
<dbReference type="AlphaFoldDB" id="X1W3X2"/>
<keyword evidence="1" id="KW-0472">Membrane</keyword>
<dbReference type="InParanoid" id="X1W3X2"/>
<evidence type="ECO:0000256" key="1">
    <source>
        <dbReference type="SAM" id="Phobius"/>
    </source>
</evidence>
<dbReference type="GeneID" id="24442524"/>
<dbReference type="RefSeq" id="XP_001471096.1">
    <property type="nucleotide sequence ID" value="XM_001471046.1"/>
</dbReference>
<organism evidence="2 3">
    <name type="scientific">Tetrahymena thermophila (strain SB210)</name>
    <dbReference type="NCBI Taxonomy" id="312017"/>
    <lineage>
        <taxon>Eukaryota</taxon>
        <taxon>Sar</taxon>
        <taxon>Alveolata</taxon>
        <taxon>Ciliophora</taxon>
        <taxon>Intramacronucleata</taxon>
        <taxon>Oligohymenophorea</taxon>
        <taxon>Hymenostomatida</taxon>
        <taxon>Tetrahymenina</taxon>
        <taxon>Tetrahymenidae</taxon>
        <taxon>Tetrahymena</taxon>
    </lineage>
</organism>
<keyword evidence="1" id="KW-1133">Transmembrane helix</keyword>
<gene>
    <name evidence="2" type="ORF">TTHERM_00198319</name>
</gene>
<reference evidence="3" key="1">
    <citation type="journal article" date="2006" name="PLoS Biol.">
        <title>Macronuclear genome sequence of the ciliate Tetrahymena thermophila, a model eukaryote.</title>
        <authorList>
            <person name="Eisen J.A."/>
            <person name="Coyne R.S."/>
            <person name="Wu M."/>
            <person name="Wu D."/>
            <person name="Thiagarajan M."/>
            <person name="Wortman J.R."/>
            <person name="Badger J.H."/>
            <person name="Ren Q."/>
            <person name="Amedeo P."/>
            <person name="Jones K.M."/>
            <person name="Tallon L.J."/>
            <person name="Delcher A.L."/>
            <person name="Salzberg S.L."/>
            <person name="Silva J.C."/>
            <person name="Haas B.J."/>
            <person name="Majoros W.H."/>
            <person name="Farzad M."/>
            <person name="Carlton J.M."/>
            <person name="Smith R.K. Jr."/>
            <person name="Garg J."/>
            <person name="Pearlman R.E."/>
            <person name="Karrer K.M."/>
            <person name="Sun L."/>
            <person name="Manning G."/>
            <person name="Elde N.C."/>
            <person name="Turkewitz A.P."/>
            <person name="Asai D.J."/>
            <person name="Wilkes D.E."/>
            <person name="Wang Y."/>
            <person name="Cai H."/>
            <person name="Collins K."/>
            <person name="Stewart B.A."/>
            <person name="Lee S.R."/>
            <person name="Wilamowska K."/>
            <person name="Weinberg Z."/>
            <person name="Ruzzo W.L."/>
            <person name="Wloga D."/>
            <person name="Gaertig J."/>
            <person name="Frankel J."/>
            <person name="Tsao C.-C."/>
            <person name="Gorovsky M.A."/>
            <person name="Keeling P.J."/>
            <person name="Waller R.F."/>
            <person name="Patron N.J."/>
            <person name="Cherry J.M."/>
            <person name="Stover N.A."/>
            <person name="Krieger C.J."/>
            <person name="del Toro C."/>
            <person name="Ryder H.F."/>
            <person name="Williamson S.C."/>
            <person name="Barbeau R.A."/>
            <person name="Hamilton E.P."/>
            <person name="Orias E."/>
        </authorList>
    </citation>
    <scope>NUCLEOTIDE SEQUENCE [LARGE SCALE GENOMIC DNA]</scope>
    <source>
        <strain evidence="3">SB210</strain>
    </source>
</reference>